<dbReference type="GeneTree" id="ENSGT00510000047648"/>
<evidence type="ECO:0000256" key="5">
    <source>
        <dbReference type="ARBA" id="ARBA00022927"/>
    </source>
</evidence>
<feature type="chain" id="PRO_5019773573" description="Immediate early response 3-interacting protein 1" evidence="10">
    <location>
        <begin position="19"/>
        <end position="93"/>
    </location>
</feature>
<evidence type="ECO:0000256" key="8">
    <source>
        <dbReference type="ARBA" id="ARBA00024203"/>
    </source>
</evidence>
<name>A0A494B9P9_MOUSE</name>
<dbReference type="MGI" id="MGI:1913441">
    <property type="gene designation" value="Ier3ip1"/>
</dbReference>
<evidence type="ECO:0000313" key="11">
    <source>
        <dbReference type="Ensembl" id="ENSMUSP00000157745.2"/>
    </source>
</evidence>
<keyword evidence="7" id="KW-0472">Membrane</keyword>
<dbReference type="Bgee" id="ENSMUSG00000090000">
    <property type="expression patterns" value="Expressed in humerus cartilage element and 269 other cell types or tissues"/>
</dbReference>
<dbReference type="Ensembl" id="ENSMUST00000136800.2">
    <property type="protein sequence ID" value="ENSMUSP00000157745.2"/>
    <property type="gene ID" value="ENSMUSG00000090000.3"/>
</dbReference>
<evidence type="ECO:0000256" key="1">
    <source>
        <dbReference type="ARBA" id="ARBA00004370"/>
    </source>
</evidence>
<keyword evidence="10" id="KW-0732">Signal</keyword>
<dbReference type="GO" id="GO:0016020">
    <property type="term" value="C:membrane"/>
    <property type="evidence" value="ECO:0007669"/>
    <property type="project" value="UniProtKB-SubCell"/>
</dbReference>
<dbReference type="AGR" id="MGI:1913441"/>
<dbReference type="Pfam" id="PF08571">
    <property type="entry name" value="Yos1"/>
    <property type="match status" value="1"/>
</dbReference>
<reference evidence="11" key="4">
    <citation type="submission" date="2025-09" db="UniProtKB">
        <authorList>
            <consortium name="Ensembl"/>
        </authorList>
    </citation>
    <scope>IDENTIFICATION</scope>
    <source>
        <strain evidence="11">C57BL/6J</strain>
    </source>
</reference>
<evidence type="ECO:0000256" key="4">
    <source>
        <dbReference type="ARBA" id="ARBA00022692"/>
    </source>
</evidence>
<reference evidence="11" key="3">
    <citation type="submission" date="2025-08" db="UniProtKB">
        <authorList>
            <consortium name="Ensembl"/>
        </authorList>
    </citation>
    <scope>IDENTIFICATION</scope>
    <source>
        <strain evidence="11">C57BL/6J</strain>
    </source>
</reference>
<comment type="similarity">
    <text evidence="8">Belongs to the YOS1 family.</text>
</comment>
<evidence type="ECO:0000256" key="2">
    <source>
        <dbReference type="ARBA" id="ARBA00016434"/>
    </source>
</evidence>
<protein>
    <recommendedName>
        <fullName evidence="2">Immediate early response 3-interacting protein 1</fullName>
    </recommendedName>
</protein>
<keyword evidence="4" id="KW-0812">Transmembrane</keyword>
<keyword evidence="13" id="KW-1185">Reference proteome</keyword>
<evidence type="ECO:0000256" key="10">
    <source>
        <dbReference type="SAM" id="SignalP"/>
    </source>
</evidence>
<evidence type="ECO:0000256" key="3">
    <source>
        <dbReference type="ARBA" id="ARBA00022448"/>
    </source>
</evidence>
<dbReference type="PANTHER" id="PTHR15858:SF0">
    <property type="entry name" value="IMMEDIATE EARLY RESPONSE 3-INTERACTING PROTEIN 1"/>
    <property type="match status" value="1"/>
</dbReference>
<evidence type="ECO:0000256" key="7">
    <source>
        <dbReference type="ARBA" id="ARBA00023136"/>
    </source>
</evidence>
<evidence type="ECO:0000256" key="6">
    <source>
        <dbReference type="ARBA" id="ARBA00022989"/>
    </source>
</evidence>
<feature type="signal peptide" evidence="10">
    <location>
        <begin position="1"/>
        <end position="18"/>
    </location>
</feature>
<dbReference type="InterPro" id="IPR013880">
    <property type="entry name" value="Yos1"/>
</dbReference>
<evidence type="ECO:0000313" key="12">
    <source>
        <dbReference type="MGI" id="MGI:1913441"/>
    </source>
</evidence>
<dbReference type="ExpressionAtlas" id="A0A494B9P9">
    <property type="expression patterns" value="baseline and differential"/>
</dbReference>
<keyword evidence="5" id="KW-0653">Protein transport</keyword>
<evidence type="ECO:0000313" key="13">
    <source>
        <dbReference type="Proteomes" id="UP000000589"/>
    </source>
</evidence>
<dbReference type="VEuPathDB" id="HostDB:ENSMUSG00000090000"/>
<organism evidence="11 13">
    <name type="scientific">Mus musculus</name>
    <name type="common">Mouse</name>
    <dbReference type="NCBI Taxonomy" id="10090"/>
    <lineage>
        <taxon>Eukaryota</taxon>
        <taxon>Metazoa</taxon>
        <taxon>Chordata</taxon>
        <taxon>Craniata</taxon>
        <taxon>Vertebrata</taxon>
        <taxon>Euteleostomi</taxon>
        <taxon>Mammalia</taxon>
        <taxon>Eutheria</taxon>
        <taxon>Euarchontoglires</taxon>
        <taxon>Glires</taxon>
        <taxon>Rodentia</taxon>
        <taxon>Myomorpha</taxon>
        <taxon>Muroidea</taxon>
        <taxon>Muridae</taxon>
        <taxon>Murinae</taxon>
        <taxon>Mus</taxon>
        <taxon>Mus</taxon>
    </lineage>
</organism>
<comment type="subcellular location">
    <subcellularLocation>
        <location evidence="1">Membrane</location>
    </subcellularLocation>
</comment>
<dbReference type="OrthoDB" id="15356at2759"/>
<proteinExistence type="inferred from homology"/>
<accession>A0A494B9P9</accession>
<keyword evidence="6" id="KW-1133">Transmembrane helix</keyword>
<dbReference type="PANTHER" id="PTHR15858">
    <property type="entry name" value="IMMEDIATE EARLY RESPONSE 3-INTERACTING PROTEIN 1"/>
    <property type="match status" value="1"/>
</dbReference>
<keyword evidence="3" id="KW-0813">Transport</keyword>
<dbReference type="Proteomes" id="UP000000589">
    <property type="component" value="Chromosome 18"/>
</dbReference>
<evidence type="ECO:0000256" key="9">
    <source>
        <dbReference type="ARBA" id="ARBA00045999"/>
    </source>
</evidence>
<reference evidence="11 13" key="2">
    <citation type="journal article" date="2011" name="PLoS Biol.">
        <title>Modernizing reference genome assemblies.</title>
        <authorList>
            <person name="Church D.M."/>
            <person name="Schneider V.A."/>
            <person name="Graves T."/>
            <person name="Auger K."/>
            <person name="Cunningham F."/>
            <person name="Bouk N."/>
            <person name="Chen H.C."/>
            <person name="Agarwala R."/>
            <person name="McLaren W.M."/>
            <person name="Ritchie G.R."/>
            <person name="Albracht D."/>
            <person name="Kremitzki M."/>
            <person name="Rock S."/>
            <person name="Kotkiewicz H."/>
            <person name="Kremitzki C."/>
            <person name="Wollam A."/>
            <person name="Trani L."/>
            <person name="Fulton L."/>
            <person name="Fulton R."/>
            <person name="Matthews L."/>
            <person name="Whitehead S."/>
            <person name="Chow W."/>
            <person name="Torrance J."/>
            <person name="Dunn M."/>
            <person name="Harden G."/>
            <person name="Threadgold G."/>
            <person name="Wood J."/>
            <person name="Collins J."/>
            <person name="Heath P."/>
            <person name="Griffiths G."/>
            <person name="Pelan S."/>
            <person name="Grafham D."/>
            <person name="Eichler E.E."/>
            <person name="Weinstock G."/>
            <person name="Mardis E.R."/>
            <person name="Wilson R.K."/>
            <person name="Howe K."/>
            <person name="Flicek P."/>
            <person name="Hubbard T."/>
        </authorList>
    </citation>
    <scope>NUCLEOTIDE SEQUENCE [LARGE SCALE GENOMIC DNA]</scope>
    <source>
        <strain evidence="11 13">C57BL/6J</strain>
    </source>
</reference>
<comment type="function">
    <text evidence="9">Regulator of endoplasmic reticulum secretion that acts as a key determinant of brain size. Required for secretion of extracellular matrix proteins. Required for correct brain development by depositing sufficient extracellular matrix proteins for tissue integrity and the proliferation of neural progenitors. Acts as a regulator of the unfolded protein response (UPR).</text>
</comment>
<sequence length="93" mass="10511">MAFTLYSLMQAALLCVNAIAVLHEERFLKNMNQGLESMNTETKTRTRYGFCNLAIKSSCQPGPVASCCIVRQDCAIWLGNRPGNRWIWRGARN</sequence>
<dbReference type="AlphaFoldDB" id="A0A494B9P9"/>
<gene>
    <name evidence="11 12" type="primary">Ier3ip1</name>
</gene>
<dbReference type="GO" id="GO:0015031">
    <property type="term" value="P:protein transport"/>
    <property type="evidence" value="ECO:0007669"/>
    <property type="project" value="UniProtKB-KW"/>
</dbReference>
<reference evidence="11 13" key="1">
    <citation type="journal article" date="2009" name="PLoS Biol.">
        <title>Lineage-specific biology revealed by a finished genome assembly of the mouse.</title>
        <authorList>
            <consortium name="Mouse Genome Sequencing Consortium"/>
            <person name="Church D.M."/>
            <person name="Goodstadt L."/>
            <person name="Hillier L.W."/>
            <person name="Zody M.C."/>
            <person name="Goldstein S."/>
            <person name="She X."/>
            <person name="Bult C.J."/>
            <person name="Agarwala R."/>
            <person name="Cherry J.L."/>
            <person name="DiCuccio M."/>
            <person name="Hlavina W."/>
            <person name="Kapustin Y."/>
            <person name="Meric P."/>
            <person name="Maglott D."/>
            <person name="Birtle Z."/>
            <person name="Marques A.C."/>
            <person name="Graves T."/>
            <person name="Zhou S."/>
            <person name="Teague B."/>
            <person name="Potamousis K."/>
            <person name="Churas C."/>
            <person name="Place M."/>
            <person name="Herschleb J."/>
            <person name="Runnheim R."/>
            <person name="Forrest D."/>
            <person name="Amos-Landgraf J."/>
            <person name="Schwartz D.C."/>
            <person name="Cheng Z."/>
            <person name="Lindblad-Toh K."/>
            <person name="Eichler E.E."/>
            <person name="Ponting C.P."/>
        </authorList>
    </citation>
    <scope>NUCLEOTIDE SEQUENCE [LARGE SCALE GENOMIC DNA]</scope>
    <source>
        <strain evidence="11 13">C57BL/6J</strain>
    </source>
</reference>